<evidence type="ECO:0008006" key="4">
    <source>
        <dbReference type="Google" id="ProtNLM"/>
    </source>
</evidence>
<dbReference type="Pfam" id="PF06727">
    <property type="entry name" value="DUF1207"/>
    <property type="match status" value="1"/>
</dbReference>
<dbReference type="AlphaFoldDB" id="A0A1F6TS52"/>
<dbReference type="InterPro" id="IPR009599">
    <property type="entry name" value="DUF1207"/>
</dbReference>
<accession>A0A1F6TS52</accession>
<dbReference type="EMBL" id="MFSU01000040">
    <property type="protein sequence ID" value="OGI47973.1"/>
    <property type="molecule type" value="Genomic_DNA"/>
</dbReference>
<proteinExistence type="predicted"/>
<dbReference type="STRING" id="1817760.A2151_05070"/>
<name>A0A1F6TS52_9PROT</name>
<feature type="chain" id="PRO_5009526816" description="DUF1207 domain-containing protein" evidence="1">
    <location>
        <begin position="25"/>
        <end position="362"/>
    </location>
</feature>
<reference evidence="2 3" key="1">
    <citation type="journal article" date="2016" name="Nat. Commun.">
        <title>Thousands of microbial genomes shed light on interconnected biogeochemical processes in an aquifer system.</title>
        <authorList>
            <person name="Anantharaman K."/>
            <person name="Brown C.T."/>
            <person name="Hug L.A."/>
            <person name="Sharon I."/>
            <person name="Castelle C.J."/>
            <person name="Probst A.J."/>
            <person name="Thomas B.C."/>
            <person name="Singh A."/>
            <person name="Wilkins M.J."/>
            <person name="Karaoz U."/>
            <person name="Brodie E.L."/>
            <person name="Williams K.H."/>
            <person name="Hubbard S.S."/>
            <person name="Banfield J.F."/>
        </authorList>
    </citation>
    <scope>NUCLEOTIDE SEQUENCE [LARGE SCALE GENOMIC DNA]</scope>
</reference>
<gene>
    <name evidence="2" type="ORF">A2151_05070</name>
</gene>
<keyword evidence="1" id="KW-0732">Signal</keyword>
<evidence type="ECO:0000313" key="3">
    <source>
        <dbReference type="Proteomes" id="UP000178885"/>
    </source>
</evidence>
<dbReference type="Proteomes" id="UP000178885">
    <property type="component" value="Unassembled WGS sequence"/>
</dbReference>
<organism evidence="2 3">
    <name type="scientific">Candidatus Muproteobacteria bacterium RBG_16_65_34</name>
    <dbReference type="NCBI Taxonomy" id="1817760"/>
    <lineage>
        <taxon>Bacteria</taxon>
        <taxon>Pseudomonadati</taxon>
        <taxon>Pseudomonadota</taxon>
        <taxon>Candidatus Muproteobacteria</taxon>
    </lineage>
</organism>
<protein>
    <recommendedName>
        <fullName evidence="4">DUF1207 domain-containing protein</fullName>
    </recommendedName>
</protein>
<evidence type="ECO:0000256" key="1">
    <source>
        <dbReference type="SAM" id="SignalP"/>
    </source>
</evidence>
<feature type="signal peptide" evidence="1">
    <location>
        <begin position="1"/>
        <end position="24"/>
    </location>
</feature>
<sequence length="362" mass="40058">MSLSRFFACGLCAGALLAAAAAWAAPADPQGYLRGYVDALLASRFPGLGLKVRRIAPDGIVTLSARACLGPRQKRDVERLLAKTDRVRALAWDDSTDCDRPAPPPESAAETELDIYFLPERELFAPLLADPRQPRFSMSYQRYESAVKKFAAASVALGEYFGFASGFLGELGSSQLGIQAAVFAVFNLDAPSSDLVNADYWIGFPLSYRKGPWSFLARVYHQSSHLGDEFILGNPGIDRVNLSYEDFEALVSYEWERWRVYGGGGYLLSSEPALAPRHLHGGAEYIAPGALGKLDFIAAADVRAAEELDWQRSHSLQVGLEFKNASQRRLRLMLEHYDGFSPNGQFYRERLRYNGVGLYFGF</sequence>
<evidence type="ECO:0000313" key="2">
    <source>
        <dbReference type="EMBL" id="OGI47973.1"/>
    </source>
</evidence>
<comment type="caution">
    <text evidence="2">The sequence shown here is derived from an EMBL/GenBank/DDBJ whole genome shotgun (WGS) entry which is preliminary data.</text>
</comment>